<feature type="transmembrane region" description="Helical" evidence="2">
    <location>
        <begin position="308"/>
        <end position="331"/>
    </location>
</feature>
<evidence type="ECO:0008006" key="5">
    <source>
        <dbReference type="Google" id="ProtNLM"/>
    </source>
</evidence>
<dbReference type="Proteomes" id="UP000001449">
    <property type="component" value="Chromosome 5"/>
</dbReference>
<dbReference type="HOGENOM" id="CLU_682404_0_0_1"/>
<dbReference type="GeneID" id="7444914"/>
<proteinExistence type="predicted"/>
<dbReference type="KEGG" id="tps:THAPSDRAFT_5790"/>
<sequence>MDSPPSSPFATANEANNFESFSLSPENQPGGGGGGSMQMPSLQSIQNQQMMMQQQVQAQRQQQPSFNNLPAPNELQGPMATNANNDSWYSSSSGNYNTSSSQQNAQQQQPQSLLSKLLTCGGLCSISSLQPYFDIDTSDIIMRIKCSLKYVLVNDGFVRDVLYSDVAERLDSVAVVVPSDGEGSGNGEEQVTTTTAVNATIPTPSSPTTSLSTGKGPDLYGPIWLTATFVFFVAITSNISIYVHHTSSSFSNAATAGLEEGGAIAEQTWDYDINQLLRATSILYSFSLGLPTVLYLVFRVVGVQSIGLVDLICIYGYSLVAYLPMVWICIVPVAIVQWVSLGVATLLSGMLVLRNVVGPIMEVGNGVGGGVGSGGKSGGLIMSVIGCHFVFFLVMKLAFYHHHA</sequence>
<feature type="region of interest" description="Disordered" evidence="1">
    <location>
        <begin position="179"/>
        <end position="213"/>
    </location>
</feature>
<dbReference type="InterPro" id="IPR039765">
    <property type="entry name" value="Yip5/YIPF1/YIPF2"/>
</dbReference>
<dbReference type="InParanoid" id="B8C3W9"/>
<feature type="compositionally biased region" description="Polar residues" evidence="1">
    <location>
        <begin position="8"/>
        <end position="27"/>
    </location>
</feature>
<accession>B8C3W9</accession>
<dbReference type="PaxDb" id="35128-Thaps5790"/>
<feature type="compositionally biased region" description="Low complexity" evidence="1">
    <location>
        <begin position="82"/>
        <end position="108"/>
    </location>
</feature>
<dbReference type="PANTHER" id="PTHR12822:SF2">
    <property type="entry name" value="PROTEIN YIPF"/>
    <property type="match status" value="1"/>
</dbReference>
<keyword evidence="2" id="KW-0812">Transmembrane</keyword>
<feature type="transmembrane region" description="Helical" evidence="2">
    <location>
        <begin position="338"/>
        <end position="357"/>
    </location>
</feature>
<dbReference type="AlphaFoldDB" id="B8C3W9"/>
<evidence type="ECO:0000256" key="2">
    <source>
        <dbReference type="SAM" id="Phobius"/>
    </source>
</evidence>
<feature type="compositionally biased region" description="Low complexity" evidence="1">
    <location>
        <begin position="43"/>
        <end position="63"/>
    </location>
</feature>
<dbReference type="OMA" id="MVWICIV"/>
<reference evidence="3 4" key="1">
    <citation type="journal article" date="2004" name="Science">
        <title>The genome of the diatom Thalassiosira pseudonana: ecology, evolution, and metabolism.</title>
        <authorList>
            <person name="Armbrust E.V."/>
            <person name="Berges J.A."/>
            <person name="Bowler C."/>
            <person name="Green B.R."/>
            <person name="Martinez D."/>
            <person name="Putnam N.H."/>
            <person name="Zhou S."/>
            <person name="Allen A.E."/>
            <person name="Apt K.E."/>
            <person name="Bechner M."/>
            <person name="Brzezinski M.A."/>
            <person name="Chaal B.K."/>
            <person name="Chiovitti A."/>
            <person name="Davis A.K."/>
            <person name="Demarest M.S."/>
            <person name="Detter J.C."/>
            <person name="Glavina T."/>
            <person name="Goodstein D."/>
            <person name="Hadi M.Z."/>
            <person name="Hellsten U."/>
            <person name="Hildebrand M."/>
            <person name="Jenkins B.D."/>
            <person name="Jurka J."/>
            <person name="Kapitonov V.V."/>
            <person name="Kroger N."/>
            <person name="Lau W.W."/>
            <person name="Lane T.W."/>
            <person name="Larimer F.W."/>
            <person name="Lippmeier J.C."/>
            <person name="Lucas S."/>
            <person name="Medina M."/>
            <person name="Montsant A."/>
            <person name="Obornik M."/>
            <person name="Parker M.S."/>
            <person name="Palenik B."/>
            <person name="Pazour G.J."/>
            <person name="Richardson P.M."/>
            <person name="Rynearson T.A."/>
            <person name="Saito M.A."/>
            <person name="Schwartz D.C."/>
            <person name="Thamatrakoln K."/>
            <person name="Valentin K."/>
            <person name="Vardi A."/>
            <person name="Wilkerson F.P."/>
            <person name="Rokhsar D.S."/>
        </authorList>
    </citation>
    <scope>NUCLEOTIDE SEQUENCE [LARGE SCALE GENOMIC DNA]</scope>
    <source>
        <strain evidence="3 4">CCMP1335</strain>
    </source>
</reference>
<evidence type="ECO:0000313" key="3">
    <source>
        <dbReference type="EMBL" id="EED92634.1"/>
    </source>
</evidence>
<keyword evidence="4" id="KW-1185">Reference proteome</keyword>
<dbReference type="PANTHER" id="PTHR12822">
    <property type="entry name" value="PROTEIN YIPF"/>
    <property type="match status" value="1"/>
</dbReference>
<name>B8C3W9_THAPS</name>
<dbReference type="GO" id="GO:0016192">
    <property type="term" value="P:vesicle-mediated transport"/>
    <property type="evidence" value="ECO:0007669"/>
    <property type="project" value="InterPro"/>
</dbReference>
<keyword evidence="2" id="KW-1133">Transmembrane helix</keyword>
<evidence type="ECO:0000256" key="1">
    <source>
        <dbReference type="SAM" id="MobiDB-lite"/>
    </source>
</evidence>
<dbReference type="STRING" id="35128.B8C3W9"/>
<keyword evidence="2" id="KW-0472">Membrane</keyword>
<gene>
    <name evidence="3" type="ORF">THAPSDRAFT_5790</name>
</gene>
<dbReference type="GO" id="GO:0031267">
    <property type="term" value="F:small GTPase binding"/>
    <property type="evidence" value="ECO:0007669"/>
    <property type="project" value="InterPro"/>
</dbReference>
<reference evidence="3 4" key="2">
    <citation type="journal article" date="2008" name="Nature">
        <title>The Phaeodactylum genome reveals the evolutionary history of diatom genomes.</title>
        <authorList>
            <person name="Bowler C."/>
            <person name="Allen A.E."/>
            <person name="Badger J.H."/>
            <person name="Grimwood J."/>
            <person name="Jabbari K."/>
            <person name="Kuo A."/>
            <person name="Maheswari U."/>
            <person name="Martens C."/>
            <person name="Maumus F."/>
            <person name="Otillar R.P."/>
            <person name="Rayko E."/>
            <person name="Salamov A."/>
            <person name="Vandepoele K."/>
            <person name="Beszteri B."/>
            <person name="Gruber A."/>
            <person name="Heijde M."/>
            <person name="Katinka M."/>
            <person name="Mock T."/>
            <person name="Valentin K."/>
            <person name="Verret F."/>
            <person name="Berges J.A."/>
            <person name="Brownlee C."/>
            <person name="Cadoret J.P."/>
            <person name="Chiovitti A."/>
            <person name="Choi C.J."/>
            <person name="Coesel S."/>
            <person name="De Martino A."/>
            <person name="Detter J.C."/>
            <person name="Durkin C."/>
            <person name="Falciatore A."/>
            <person name="Fournet J."/>
            <person name="Haruta M."/>
            <person name="Huysman M.J."/>
            <person name="Jenkins B.D."/>
            <person name="Jiroutova K."/>
            <person name="Jorgensen R.E."/>
            <person name="Joubert Y."/>
            <person name="Kaplan A."/>
            <person name="Kroger N."/>
            <person name="Kroth P.G."/>
            <person name="La Roche J."/>
            <person name="Lindquist E."/>
            <person name="Lommer M."/>
            <person name="Martin-Jezequel V."/>
            <person name="Lopez P.J."/>
            <person name="Lucas S."/>
            <person name="Mangogna M."/>
            <person name="McGinnis K."/>
            <person name="Medlin L.K."/>
            <person name="Montsant A."/>
            <person name="Oudot-Le Secq M.P."/>
            <person name="Napoli C."/>
            <person name="Obornik M."/>
            <person name="Parker M.S."/>
            <person name="Petit J.L."/>
            <person name="Porcel B.M."/>
            <person name="Poulsen N."/>
            <person name="Robison M."/>
            <person name="Rychlewski L."/>
            <person name="Rynearson T.A."/>
            <person name="Schmutz J."/>
            <person name="Shapiro H."/>
            <person name="Siaut M."/>
            <person name="Stanley M."/>
            <person name="Sussman M.R."/>
            <person name="Taylor A.R."/>
            <person name="Vardi A."/>
            <person name="von Dassow P."/>
            <person name="Vyverman W."/>
            <person name="Willis A."/>
            <person name="Wyrwicz L.S."/>
            <person name="Rokhsar D.S."/>
            <person name="Weissenbach J."/>
            <person name="Armbrust E.V."/>
            <person name="Green B.R."/>
            <person name="Van de Peer Y."/>
            <person name="Grigoriev I.V."/>
        </authorList>
    </citation>
    <scope>NUCLEOTIDE SEQUENCE [LARGE SCALE GENOMIC DNA]</scope>
    <source>
        <strain evidence="3 4">CCMP1335</strain>
    </source>
</reference>
<feature type="transmembrane region" description="Helical" evidence="2">
    <location>
        <begin position="377"/>
        <end position="399"/>
    </location>
</feature>
<evidence type="ECO:0000313" key="4">
    <source>
        <dbReference type="Proteomes" id="UP000001449"/>
    </source>
</evidence>
<feature type="transmembrane region" description="Helical" evidence="2">
    <location>
        <begin position="219"/>
        <end position="243"/>
    </location>
</feature>
<feature type="transmembrane region" description="Helical" evidence="2">
    <location>
        <begin position="282"/>
        <end position="302"/>
    </location>
</feature>
<dbReference type="EMBL" id="CM000642">
    <property type="protein sequence ID" value="EED92634.1"/>
    <property type="molecule type" value="Genomic_DNA"/>
</dbReference>
<dbReference type="eggNOG" id="KOG3114">
    <property type="taxonomic scope" value="Eukaryota"/>
</dbReference>
<dbReference type="GO" id="GO:0005794">
    <property type="term" value="C:Golgi apparatus"/>
    <property type="evidence" value="ECO:0000318"/>
    <property type="project" value="GO_Central"/>
</dbReference>
<protein>
    <recommendedName>
        <fullName evidence="5">Protein YIPF</fullName>
    </recommendedName>
</protein>
<dbReference type="RefSeq" id="XP_002290882.1">
    <property type="nucleotide sequence ID" value="XM_002290846.1"/>
</dbReference>
<feature type="region of interest" description="Disordered" evidence="1">
    <location>
        <begin position="1"/>
        <end position="108"/>
    </location>
</feature>
<feature type="compositionally biased region" description="Low complexity" evidence="1">
    <location>
        <begin position="191"/>
        <end position="213"/>
    </location>
</feature>
<organism evidence="3 4">
    <name type="scientific">Thalassiosira pseudonana</name>
    <name type="common">Marine diatom</name>
    <name type="synonym">Cyclotella nana</name>
    <dbReference type="NCBI Taxonomy" id="35128"/>
    <lineage>
        <taxon>Eukaryota</taxon>
        <taxon>Sar</taxon>
        <taxon>Stramenopiles</taxon>
        <taxon>Ochrophyta</taxon>
        <taxon>Bacillariophyta</taxon>
        <taxon>Coscinodiscophyceae</taxon>
        <taxon>Thalassiosirophycidae</taxon>
        <taxon>Thalassiosirales</taxon>
        <taxon>Thalassiosiraceae</taxon>
        <taxon>Thalassiosira</taxon>
    </lineage>
</organism>